<accession>A0A177END3</accession>
<dbReference type="EMBL" id="LTDL01000005">
    <property type="protein sequence ID" value="OAG32509.1"/>
    <property type="molecule type" value="Genomic_DNA"/>
</dbReference>
<evidence type="ECO:0000313" key="19">
    <source>
        <dbReference type="EMBL" id="OAG32509.1"/>
    </source>
</evidence>
<evidence type="ECO:0000259" key="17">
    <source>
        <dbReference type="PROSITE" id="PS51066"/>
    </source>
</evidence>
<dbReference type="GO" id="GO:0008270">
    <property type="term" value="F:zinc ion binding"/>
    <property type="evidence" value="ECO:0007669"/>
    <property type="project" value="UniProtKB-KW"/>
</dbReference>
<evidence type="ECO:0000313" key="20">
    <source>
        <dbReference type="Proteomes" id="UP000185944"/>
    </source>
</evidence>
<dbReference type="VEuPathDB" id="MicrosporidiaDB:NEDG_02224"/>
<dbReference type="GO" id="GO:0006284">
    <property type="term" value="P:base-excision repair"/>
    <property type="evidence" value="ECO:0007669"/>
    <property type="project" value="InterPro"/>
</dbReference>
<evidence type="ECO:0000256" key="4">
    <source>
        <dbReference type="ARBA" id="ARBA00011245"/>
    </source>
</evidence>
<dbReference type="Pfam" id="PF01149">
    <property type="entry name" value="Fapy_DNA_glyco"/>
    <property type="match status" value="1"/>
</dbReference>
<dbReference type="InterPro" id="IPR020629">
    <property type="entry name" value="FPG_Glyclase"/>
</dbReference>
<comment type="caution">
    <text evidence="19">The sequence shown here is derived from an EMBL/GenBank/DDBJ whole genome shotgun (WGS) entry which is preliminary data.</text>
</comment>
<dbReference type="NCBIfam" id="NF002211">
    <property type="entry name" value="PRK01103.1"/>
    <property type="match status" value="1"/>
</dbReference>
<evidence type="ECO:0000256" key="9">
    <source>
        <dbReference type="ARBA" id="ARBA00022833"/>
    </source>
</evidence>
<dbReference type="GO" id="GO:0034039">
    <property type="term" value="F:8-oxo-7,8-dihydroguanine DNA N-glycosylase activity"/>
    <property type="evidence" value="ECO:0007669"/>
    <property type="project" value="TreeGrafter"/>
</dbReference>
<dbReference type="SUPFAM" id="SSF46946">
    <property type="entry name" value="S13-like H2TH domain"/>
    <property type="match status" value="1"/>
</dbReference>
<reference evidence="19 20" key="1">
    <citation type="submission" date="2016-02" db="EMBL/GenBank/DDBJ databases">
        <title>Discovery of a natural microsporidian pathogen with a broad tissue tropism in Caenorhabditis elegans.</title>
        <authorList>
            <person name="Luallen R.J."/>
            <person name="Reinke A.W."/>
            <person name="Tong L."/>
            <person name="Botts M.R."/>
            <person name="Felix M.-A."/>
            <person name="Troemel E.R."/>
        </authorList>
    </citation>
    <scope>NUCLEOTIDE SEQUENCE [LARGE SCALE GENOMIC DNA]</scope>
    <source>
        <strain evidence="19 20">JUm2807</strain>
    </source>
</reference>
<proteinExistence type="inferred from homology"/>
<comment type="subunit">
    <text evidence="4">Monomer.</text>
</comment>
<dbReference type="GO" id="GO:0003684">
    <property type="term" value="F:damaged DNA binding"/>
    <property type="evidence" value="ECO:0007669"/>
    <property type="project" value="InterPro"/>
</dbReference>
<dbReference type="CDD" id="cd08966">
    <property type="entry name" value="EcFpg-like_N"/>
    <property type="match status" value="1"/>
</dbReference>
<keyword evidence="6" id="KW-0227">DNA damage</keyword>
<evidence type="ECO:0000256" key="10">
    <source>
        <dbReference type="ARBA" id="ARBA00023125"/>
    </source>
</evidence>
<comment type="catalytic activity">
    <reaction evidence="1">
        <text>Hydrolysis of DNA containing ring-opened 7-methylguanine residues, releasing 2,6-diamino-4-hydroxy-5-(N-methyl)formamidopyrimidine.</text>
        <dbReference type="EC" id="3.2.2.23"/>
    </reaction>
</comment>
<dbReference type="InterPro" id="IPR000214">
    <property type="entry name" value="Znf_DNA_glyclase/AP_lyase"/>
</dbReference>
<dbReference type="InterPro" id="IPR015887">
    <property type="entry name" value="DNA_glyclase_Znf_dom_DNA_BS"/>
</dbReference>
<evidence type="ECO:0000256" key="15">
    <source>
        <dbReference type="ARBA" id="ARBA00044632"/>
    </source>
</evidence>
<dbReference type="OrthoDB" id="444592at2759"/>
<evidence type="ECO:0000256" key="13">
    <source>
        <dbReference type="ARBA" id="ARBA00023268"/>
    </source>
</evidence>
<keyword evidence="14" id="KW-0326">Glycosidase</keyword>
<evidence type="ECO:0000259" key="18">
    <source>
        <dbReference type="PROSITE" id="PS51068"/>
    </source>
</evidence>
<dbReference type="STRING" id="1805483.A0A177END3"/>
<dbReference type="GeneID" id="93648574"/>
<organism evidence="19 20">
    <name type="scientific">Nematocida displodere</name>
    <dbReference type="NCBI Taxonomy" id="1805483"/>
    <lineage>
        <taxon>Eukaryota</taxon>
        <taxon>Fungi</taxon>
        <taxon>Fungi incertae sedis</taxon>
        <taxon>Microsporidia</taxon>
        <taxon>Nematocida</taxon>
    </lineage>
</organism>
<feature type="domain" description="Formamidopyrimidine-DNA glycosylase catalytic" evidence="18">
    <location>
        <begin position="2"/>
        <end position="108"/>
    </location>
</feature>
<keyword evidence="20" id="KW-1185">Reference proteome</keyword>
<protein>
    <submittedName>
        <fullName evidence="19">Formamidopyrimidine-DNA glycosylase</fullName>
    </submittedName>
</protein>
<keyword evidence="7 16" id="KW-0863">Zinc-finger</keyword>
<evidence type="ECO:0000256" key="8">
    <source>
        <dbReference type="ARBA" id="ARBA00022801"/>
    </source>
</evidence>
<dbReference type="PANTHER" id="PTHR22993">
    <property type="entry name" value="FORMAMIDOPYRIMIDINE-DNA GLYCOSYLASE"/>
    <property type="match status" value="1"/>
</dbReference>
<dbReference type="InterPro" id="IPR015886">
    <property type="entry name" value="H2TH_FPG"/>
</dbReference>
<gene>
    <name evidence="19" type="ORF">NEDG_02224</name>
</gene>
<name>A0A177END3_9MICR</name>
<dbReference type="RefSeq" id="XP_067545767.1">
    <property type="nucleotide sequence ID" value="XM_067689642.1"/>
</dbReference>
<dbReference type="GO" id="GO:0140078">
    <property type="term" value="F:class I DNA-(apurinic or apyrimidinic site) endonuclease activity"/>
    <property type="evidence" value="ECO:0007669"/>
    <property type="project" value="UniProtKB-EC"/>
</dbReference>
<keyword evidence="13" id="KW-0511">Multifunctional enzyme</keyword>
<evidence type="ECO:0000256" key="7">
    <source>
        <dbReference type="ARBA" id="ARBA00022771"/>
    </source>
</evidence>
<dbReference type="SUPFAM" id="SSF57716">
    <property type="entry name" value="Glucocorticoid receptor-like (DNA-binding domain)"/>
    <property type="match status" value="1"/>
</dbReference>
<dbReference type="PANTHER" id="PTHR22993:SF9">
    <property type="entry name" value="FORMAMIDOPYRIMIDINE-DNA GLYCOSYLASE"/>
    <property type="match status" value="1"/>
</dbReference>
<dbReference type="InterPro" id="IPR012319">
    <property type="entry name" value="FPG_cat"/>
</dbReference>
<keyword evidence="9" id="KW-0862">Zinc</keyword>
<dbReference type="PROSITE" id="PS51066">
    <property type="entry name" value="ZF_FPG_2"/>
    <property type="match status" value="1"/>
</dbReference>
<evidence type="ECO:0000256" key="1">
    <source>
        <dbReference type="ARBA" id="ARBA00001668"/>
    </source>
</evidence>
<evidence type="ECO:0000256" key="14">
    <source>
        <dbReference type="ARBA" id="ARBA00023295"/>
    </source>
</evidence>
<dbReference type="InterPro" id="IPR010979">
    <property type="entry name" value="Ribosomal_uS13-like_H2TH"/>
</dbReference>
<dbReference type="Gene3D" id="3.20.190.10">
    <property type="entry name" value="MutM-like, N-terminal"/>
    <property type="match status" value="1"/>
</dbReference>
<dbReference type="Proteomes" id="UP000185944">
    <property type="component" value="Unassembled WGS sequence"/>
</dbReference>
<dbReference type="Pfam" id="PF06831">
    <property type="entry name" value="H2TH"/>
    <property type="match status" value="1"/>
</dbReference>
<sequence>MPEGPEVQSVIQMINNSDVIGVGITAVEVFGKKIEIRDRVAEFIGQKIKNVERRGKWMFFNLDNLMLLVHLRMTGKFLFHPIEKQSPVVIFHFENGHKLLYCDPRGFGRMLIQPLDSFKLLLPYREIGPDPMHEEFTSEYLFSRTKRSGRNIKTFLLDQKELCAIGNIYASEILFVSKIHPLVKAKDLSYEEVESITRNARLILNKAVDKGGTSVADFISPLQTPGEYQNHLKVYARKKQPCYECSCPIEVLKLGGRSSFFCPKCQLFK</sequence>
<keyword evidence="5" id="KW-0479">Metal-binding</keyword>
<comment type="cofactor">
    <cofactor evidence="2">
        <name>Zn(2+)</name>
        <dbReference type="ChEBI" id="CHEBI:29105"/>
    </cofactor>
</comment>
<keyword evidence="10" id="KW-0238">DNA-binding</keyword>
<evidence type="ECO:0000256" key="5">
    <source>
        <dbReference type="ARBA" id="ARBA00022723"/>
    </source>
</evidence>
<evidence type="ECO:0000256" key="12">
    <source>
        <dbReference type="ARBA" id="ARBA00023239"/>
    </source>
</evidence>
<evidence type="ECO:0000256" key="3">
    <source>
        <dbReference type="ARBA" id="ARBA00009409"/>
    </source>
</evidence>
<dbReference type="NCBIfam" id="TIGR00577">
    <property type="entry name" value="fpg"/>
    <property type="match status" value="1"/>
</dbReference>
<dbReference type="SMART" id="SM00898">
    <property type="entry name" value="Fapy_DNA_glyco"/>
    <property type="match status" value="1"/>
</dbReference>
<feature type="domain" description="FPG-type" evidence="17">
    <location>
        <begin position="233"/>
        <end position="267"/>
    </location>
</feature>
<evidence type="ECO:0000256" key="6">
    <source>
        <dbReference type="ARBA" id="ARBA00022763"/>
    </source>
</evidence>
<comment type="similarity">
    <text evidence="3">Belongs to the FPG family.</text>
</comment>
<dbReference type="SUPFAM" id="SSF81624">
    <property type="entry name" value="N-terminal domain of MutM-like DNA repair proteins"/>
    <property type="match status" value="1"/>
</dbReference>
<dbReference type="FunFam" id="1.10.8.50:FF:000003">
    <property type="entry name" value="Formamidopyrimidine-DNA glycosylase"/>
    <property type="match status" value="1"/>
</dbReference>
<keyword evidence="12" id="KW-0456">Lyase</keyword>
<dbReference type="AlphaFoldDB" id="A0A177END3"/>
<keyword evidence="11" id="KW-0234">DNA repair</keyword>
<dbReference type="Gene3D" id="1.10.8.50">
    <property type="match status" value="1"/>
</dbReference>
<evidence type="ECO:0000256" key="2">
    <source>
        <dbReference type="ARBA" id="ARBA00001947"/>
    </source>
</evidence>
<dbReference type="PROSITE" id="PS51068">
    <property type="entry name" value="FPG_CAT"/>
    <property type="match status" value="1"/>
</dbReference>
<keyword evidence="8" id="KW-0378">Hydrolase</keyword>
<evidence type="ECO:0000256" key="16">
    <source>
        <dbReference type="PROSITE-ProRule" id="PRU00391"/>
    </source>
</evidence>
<evidence type="ECO:0000256" key="11">
    <source>
        <dbReference type="ARBA" id="ARBA00023204"/>
    </source>
</evidence>
<dbReference type="PROSITE" id="PS01242">
    <property type="entry name" value="ZF_FPG_1"/>
    <property type="match status" value="1"/>
</dbReference>
<dbReference type="SMART" id="SM01232">
    <property type="entry name" value="H2TH"/>
    <property type="match status" value="1"/>
</dbReference>
<dbReference type="InterPro" id="IPR035937">
    <property type="entry name" value="FPG_N"/>
</dbReference>
<comment type="catalytic activity">
    <reaction evidence="15">
        <text>2'-deoxyribonucleotide-(2'-deoxyribose 5'-phosphate)-2'-deoxyribonucleotide-DNA = a 3'-end 2'-deoxyribonucleotide-(2,3-dehydro-2,3-deoxyribose 5'-phosphate)-DNA + a 5'-end 5'-phospho-2'-deoxyribonucleoside-DNA + H(+)</text>
        <dbReference type="Rhea" id="RHEA:66592"/>
        <dbReference type="Rhea" id="RHEA-COMP:13180"/>
        <dbReference type="Rhea" id="RHEA-COMP:16897"/>
        <dbReference type="Rhea" id="RHEA-COMP:17067"/>
        <dbReference type="ChEBI" id="CHEBI:15378"/>
        <dbReference type="ChEBI" id="CHEBI:136412"/>
        <dbReference type="ChEBI" id="CHEBI:157695"/>
        <dbReference type="ChEBI" id="CHEBI:167181"/>
        <dbReference type="EC" id="4.2.99.18"/>
    </reaction>
</comment>